<sequence length="661" mass="70472">MRPIVLAACLLPMVSGLNYTGETALLDAAPEITNRRHATAVTFGELGVFDFRGDGRARVALELGAFSSEKDTAKKKASSTSQGKRSESDVRPVRELDGVELDHVYLIFAKARAVNNFVARLHTAQRRRVGVENDELAALMLCSDVGSWLESEFVAPIKDLKRPEKKKVDVVAEEAPKTGDEEKPRISFISAATPTAAKEARPLPTRVTGMHRRDSAPQTASANTTQSLAGPQATESPALLGGSGTKSNDVFLVEYEWEWLVQHGGEYAVVIANCAATTVQFKYNLIMANRWADGQWTNVPAGWMPVQRVYPAVSYALWSAACLGWLGWLGHAHVRRKRGGGGGRQGRPLLGVVLGFVPVLRFLSCLADQSRYGSAWGGSSGGGGSGVAYEATMVVVSTSLVDALADAAQMLVVLALAKGWGVVRGRLSGGEKRLVPGLVVFVGVATLYDGATRGGGLLAVAVLQLTCTWYAWAAARHTRRVHGVQVLRLVSRNERALRAWREQSSGGWSDAPEALGRLADTPWEAVHVPAAGRGAAALALVWSAVQKDRVLRRVLRVALPVQAVDVAVAVCAGLAVPPHRAYVALLVAQAAHWVAFMGAFAVLAGGMQGVPEVHLPALPAIAARRSIPLPPHGARRARPPLGRLRLLRSSTPFAPSADQPA</sequence>
<feature type="transmembrane region" description="Helical" evidence="2">
    <location>
        <begin position="457"/>
        <end position="475"/>
    </location>
</feature>
<reference evidence="4" key="1">
    <citation type="submission" date="2022-07" db="EMBL/GenBank/DDBJ databases">
        <title>Phylogenomic reconstructions and comparative analyses of Kickxellomycotina fungi.</title>
        <authorList>
            <person name="Reynolds N.K."/>
            <person name="Stajich J.E."/>
            <person name="Barry K."/>
            <person name="Grigoriev I.V."/>
            <person name="Crous P."/>
            <person name="Smith M.E."/>
        </authorList>
    </citation>
    <scope>NUCLEOTIDE SEQUENCE</scope>
    <source>
        <strain evidence="4">BCRC 34489</strain>
    </source>
</reference>
<feature type="transmembrane region" description="Helical" evidence="2">
    <location>
        <begin position="582"/>
        <end position="604"/>
    </location>
</feature>
<feature type="region of interest" description="Disordered" evidence="1">
    <location>
        <begin position="206"/>
        <end position="241"/>
    </location>
</feature>
<evidence type="ECO:0000313" key="4">
    <source>
        <dbReference type="EMBL" id="KAJ2779650.1"/>
    </source>
</evidence>
<feature type="chain" id="PRO_5040941968" evidence="3">
    <location>
        <begin position="17"/>
        <end position="661"/>
    </location>
</feature>
<comment type="caution">
    <text evidence="4">The sequence shown here is derived from an EMBL/GenBank/DDBJ whole genome shotgun (WGS) entry which is preliminary data.</text>
</comment>
<keyword evidence="2" id="KW-0472">Membrane</keyword>
<accession>A0A9W8HAM8</accession>
<dbReference type="OrthoDB" id="5588677at2759"/>
<feature type="transmembrane region" description="Helical" evidence="2">
    <location>
        <begin position="557"/>
        <end position="576"/>
    </location>
</feature>
<feature type="compositionally biased region" description="Polar residues" evidence="1">
    <location>
        <begin position="216"/>
        <end position="235"/>
    </location>
</feature>
<evidence type="ECO:0000256" key="3">
    <source>
        <dbReference type="SAM" id="SignalP"/>
    </source>
</evidence>
<dbReference type="AlphaFoldDB" id="A0A9W8HAM8"/>
<protein>
    <submittedName>
        <fullName evidence="4">Uncharacterized protein</fullName>
    </submittedName>
</protein>
<evidence type="ECO:0000256" key="1">
    <source>
        <dbReference type="SAM" id="MobiDB-lite"/>
    </source>
</evidence>
<keyword evidence="5" id="KW-1185">Reference proteome</keyword>
<proteinExistence type="predicted"/>
<gene>
    <name evidence="4" type="ORF">GGI15_003809</name>
</gene>
<keyword evidence="2" id="KW-0812">Transmembrane</keyword>
<keyword evidence="3" id="KW-0732">Signal</keyword>
<keyword evidence="2" id="KW-1133">Transmembrane helix</keyword>
<dbReference type="Proteomes" id="UP001140172">
    <property type="component" value="Unassembled WGS sequence"/>
</dbReference>
<evidence type="ECO:0000313" key="5">
    <source>
        <dbReference type="Proteomes" id="UP001140172"/>
    </source>
</evidence>
<evidence type="ECO:0000256" key="2">
    <source>
        <dbReference type="SAM" id="Phobius"/>
    </source>
</evidence>
<feature type="region of interest" description="Disordered" evidence="1">
    <location>
        <begin position="72"/>
        <end position="91"/>
    </location>
</feature>
<feature type="signal peptide" evidence="3">
    <location>
        <begin position="1"/>
        <end position="16"/>
    </location>
</feature>
<name>A0A9W8HAM8_9FUNG</name>
<dbReference type="EMBL" id="JANBUM010000288">
    <property type="protein sequence ID" value="KAJ2779650.1"/>
    <property type="molecule type" value="Genomic_DNA"/>
</dbReference>
<organism evidence="4 5">
    <name type="scientific">Coemansia interrupta</name>
    <dbReference type="NCBI Taxonomy" id="1126814"/>
    <lineage>
        <taxon>Eukaryota</taxon>
        <taxon>Fungi</taxon>
        <taxon>Fungi incertae sedis</taxon>
        <taxon>Zoopagomycota</taxon>
        <taxon>Kickxellomycotina</taxon>
        <taxon>Kickxellomycetes</taxon>
        <taxon>Kickxellales</taxon>
        <taxon>Kickxellaceae</taxon>
        <taxon>Coemansia</taxon>
    </lineage>
</organism>